<dbReference type="EMBL" id="OV725080">
    <property type="protein sequence ID" value="CAH1400510.1"/>
    <property type="molecule type" value="Genomic_DNA"/>
</dbReference>
<gene>
    <name evidence="2" type="ORF">NEZAVI_LOCUS9732</name>
</gene>
<keyword evidence="1" id="KW-0812">Transmembrane</keyword>
<feature type="transmembrane region" description="Helical" evidence="1">
    <location>
        <begin position="7"/>
        <end position="31"/>
    </location>
</feature>
<evidence type="ECO:0000313" key="2">
    <source>
        <dbReference type="EMBL" id="CAH1400510.1"/>
    </source>
</evidence>
<keyword evidence="1" id="KW-0472">Membrane</keyword>
<reference evidence="2" key="1">
    <citation type="submission" date="2022-01" db="EMBL/GenBank/DDBJ databases">
        <authorList>
            <person name="King R."/>
        </authorList>
    </citation>
    <scope>NUCLEOTIDE SEQUENCE</scope>
</reference>
<protein>
    <submittedName>
        <fullName evidence="2">Uncharacterized protein</fullName>
    </submittedName>
</protein>
<evidence type="ECO:0000313" key="3">
    <source>
        <dbReference type="Proteomes" id="UP001152798"/>
    </source>
</evidence>
<accession>A0A9P0MQ03</accession>
<sequence length="73" mass="8106">MYGENRGVILLFRLGLFVGLLTAVVTVIYLTPIPGEYPSYLCVSLVSIWSGDLTLCPGLISYLTLLLRQDLDR</sequence>
<keyword evidence="1" id="KW-1133">Transmembrane helix</keyword>
<evidence type="ECO:0000256" key="1">
    <source>
        <dbReference type="SAM" id="Phobius"/>
    </source>
</evidence>
<dbReference type="Proteomes" id="UP001152798">
    <property type="component" value="Chromosome 4"/>
</dbReference>
<keyword evidence="3" id="KW-1185">Reference proteome</keyword>
<dbReference type="AlphaFoldDB" id="A0A9P0MQ03"/>
<feature type="transmembrane region" description="Helical" evidence="1">
    <location>
        <begin position="37"/>
        <end position="67"/>
    </location>
</feature>
<name>A0A9P0MQ03_NEZVI</name>
<organism evidence="2 3">
    <name type="scientific">Nezara viridula</name>
    <name type="common">Southern green stink bug</name>
    <name type="synonym">Cimex viridulus</name>
    <dbReference type="NCBI Taxonomy" id="85310"/>
    <lineage>
        <taxon>Eukaryota</taxon>
        <taxon>Metazoa</taxon>
        <taxon>Ecdysozoa</taxon>
        <taxon>Arthropoda</taxon>
        <taxon>Hexapoda</taxon>
        <taxon>Insecta</taxon>
        <taxon>Pterygota</taxon>
        <taxon>Neoptera</taxon>
        <taxon>Paraneoptera</taxon>
        <taxon>Hemiptera</taxon>
        <taxon>Heteroptera</taxon>
        <taxon>Panheteroptera</taxon>
        <taxon>Pentatomomorpha</taxon>
        <taxon>Pentatomoidea</taxon>
        <taxon>Pentatomidae</taxon>
        <taxon>Pentatominae</taxon>
        <taxon>Nezara</taxon>
    </lineage>
</organism>
<proteinExistence type="predicted"/>